<dbReference type="EMBL" id="HBIV01013728">
    <property type="protein sequence ID" value="CAE0658510.1"/>
    <property type="molecule type" value="Transcribed_RNA"/>
</dbReference>
<evidence type="ECO:0000256" key="1">
    <source>
        <dbReference type="SAM" id="MobiDB-lite"/>
    </source>
</evidence>
<sequence length="117" mass="13827">MREEELRQCCLALPLLLLHHLLFPHKQSQPSFEDLLRAEKESTKDQPSFEELMRAEKAKRRGEQEKKQEKMNSHHHHQQQQHQHRGKDGAEEEVLPEHDIHSEKRIHLSLGSPHSLS</sequence>
<feature type="compositionally biased region" description="Basic residues" evidence="1">
    <location>
        <begin position="73"/>
        <end position="85"/>
    </location>
</feature>
<organism evidence="3">
    <name type="scientific">Lotharella globosa</name>
    <dbReference type="NCBI Taxonomy" id="91324"/>
    <lineage>
        <taxon>Eukaryota</taxon>
        <taxon>Sar</taxon>
        <taxon>Rhizaria</taxon>
        <taxon>Cercozoa</taxon>
        <taxon>Chlorarachniophyceae</taxon>
        <taxon>Lotharella</taxon>
    </lineage>
</organism>
<accession>A0A7S4DMG6</accession>
<gene>
    <name evidence="3" type="ORF">LGLO00237_LOCUS10082</name>
</gene>
<feature type="chain" id="PRO_5031511561" evidence="2">
    <location>
        <begin position="29"/>
        <end position="117"/>
    </location>
</feature>
<feature type="compositionally biased region" description="Basic and acidic residues" evidence="1">
    <location>
        <begin position="95"/>
        <end position="106"/>
    </location>
</feature>
<evidence type="ECO:0000313" key="3">
    <source>
        <dbReference type="EMBL" id="CAE0658510.1"/>
    </source>
</evidence>
<feature type="signal peptide" evidence="2">
    <location>
        <begin position="1"/>
        <end position="28"/>
    </location>
</feature>
<keyword evidence="2" id="KW-0732">Signal</keyword>
<proteinExistence type="predicted"/>
<feature type="compositionally biased region" description="Basic and acidic residues" evidence="1">
    <location>
        <begin position="51"/>
        <end position="72"/>
    </location>
</feature>
<feature type="compositionally biased region" description="Basic and acidic residues" evidence="1">
    <location>
        <begin position="34"/>
        <end position="44"/>
    </location>
</feature>
<reference evidence="3" key="1">
    <citation type="submission" date="2021-01" db="EMBL/GenBank/DDBJ databases">
        <authorList>
            <person name="Corre E."/>
            <person name="Pelletier E."/>
            <person name="Niang G."/>
            <person name="Scheremetjew M."/>
            <person name="Finn R."/>
            <person name="Kale V."/>
            <person name="Holt S."/>
            <person name="Cochrane G."/>
            <person name="Meng A."/>
            <person name="Brown T."/>
            <person name="Cohen L."/>
        </authorList>
    </citation>
    <scope>NUCLEOTIDE SEQUENCE</scope>
    <source>
        <strain evidence="3">CCCM811</strain>
    </source>
</reference>
<protein>
    <submittedName>
        <fullName evidence="3">Uncharacterized protein</fullName>
    </submittedName>
</protein>
<name>A0A7S4DMG6_9EUKA</name>
<dbReference type="AlphaFoldDB" id="A0A7S4DMG6"/>
<evidence type="ECO:0000256" key="2">
    <source>
        <dbReference type="SAM" id="SignalP"/>
    </source>
</evidence>
<feature type="region of interest" description="Disordered" evidence="1">
    <location>
        <begin position="34"/>
        <end position="117"/>
    </location>
</feature>